<evidence type="ECO:0000256" key="2">
    <source>
        <dbReference type="ARBA" id="ARBA00007046"/>
    </source>
</evidence>
<comment type="function">
    <text evidence="8">F(1)F(0) ATP synthase produces ATP from ADP in the presence of a proton or sodium gradient. F-type ATPases consist of two structural domains, F(1) containing the extramembraneous catalytic core and F(0) containing the membrane proton channel, linked together by a central stalk and a peripheral stalk. During catalysis, ATP synthesis in the catalytic domain of F(1) is coupled via a rotary mechanism of the central stalk subunits to proton translocation.</text>
</comment>
<evidence type="ECO:0000313" key="9">
    <source>
        <dbReference type="EMBL" id="ARW62477.1"/>
    </source>
</evidence>
<dbReference type="AlphaFoldDB" id="A0A1Z1M8R0"/>
<dbReference type="EMBL" id="MF101423">
    <property type="protein sequence ID" value="ARW62477.1"/>
    <property type="molecule type" value="Genomic_DNA"/>
</dbReference>
<proteinExistence type="inferred from homology"/>
<evidence type="ECO:0000256" key="7">
    <source>
        <dbReference type="ARBA" id="ARBA00023310"/>
    </source>
</evidence>
<keyword evidence="9" id="KW-0934">Plastid</keyword>
<evidence type="ECO:0000256" key="6">
    <source>
        <dbReference type="ARBA" id="ARBA00023136"/>
    </source>
</evidence>
<organism evidence="9">
    <name type="scientific">Polysiphonia sertularioides</name>
    <dbReference type="NCBI Taxonomy" id="945028"/>
    <lineage>
        <taxon>Eukaryota</taxon>
        <taxon>Rhodophyta</taxon>
        <taxon>Florideophyceae</taxon>
        <taxon>Rhodymeniophycidae</taxon>
        <taxon>Ceramiales</taxon>
        <taxon>Rhodomelaceae</taxon>
        <taxon>Polysiphonioideae</taxon>
        <taxon>Polysiphonia</taxon>
    </lineage>
</organism>
<keyword evidence="6 8" id="KW-0472">Membrane</keyword>
<evidence type="ECO:0000256" key="4">
    <source>
        <dbReference type="ARBA" id="ARBA00022781"/>
    </source>
</evidence>
<dbReference type="NCBIfam" id="TIGR01145">
    <property type="entry name" value="ATP_synt_delta"/>
    <property type="match status" value="1"/>
</dbReference>
<protein>
    <recommendedName>
        <fullName evidence="8">ATP synthase subunit delta, chloroplastic</fullName>
    </recommendedName>
    <alternativeName>
        <fullName evidence="8">ATP synthase F(1) sector subunit delta</fullName>
    </alternativeName>
    <alternativeName>
        <fullName evidence="8">F-type ATPase subunit delta</fullName>
    </alternativeName>
</protein>
<dbReference type="GO" id="GO:0009535">
    <property type="term" value="C:chloroplast thylakoid membrane"/>
    <property type="evidence" value="ECO:0007669"/>
    <property type="project" value="UniProtKB-SubCell"/>
</dbReference>
<dbReference type="PRINTS" id="PR00125">
    <property type="entry name" value="ATPASEDELTA"/>
</dbReference>
<keyword evidence="9" id="KW-0150">Chloroplast</keyword>
<dbReference type="GO" id="GO:0045259">
    <property type="term" value="C:proton-transporting ATP synthase complex"/>
    <property type="evidence" value="ECO:0007669"/>
    <property type="project" value="UniProtKB-KW"/>
</dbReference>
<dbReference type="InterPro" id="IPR026015">
    <property type="entry name" value="ATP_synth_OSCP/delta_N_sf"/>
</dbReference>
<keyword evidence="8" id="KW-0793">Thylakoid</keyword>
<dbReference type="PANTHER" id="PTHR11910">
    <property type="entry name" value="ATP SYNTHASE DELTA CHAIN"/>
    <property type="match status" value="1"/>
</dbReference>
<reference evidence="9" key="1">
    <citation type="journal article" date="2017" name="J. Phycol.">
        <title>Analysis of chloroplast genomes and a supermatrix inform reclassification of the Rhodomelaceae (Rhodophyta).</title>
        <authorList>
            <person name="Diaz-Tapia P."/>
            <person name="Maggs C.A."/>
            <person name="West J.A."/>
            <person name="Verbruggen H."/>
        </authorList>
    </citation>
    <scope>NUCLEOTIDE SEQUENCE</scope>
    <source>
        <strain evidence="9">PD0863</strain>
    </source>
</reference>
<keyword evidence="5 8" id="KW-0406">Ion transport</keyword>
<dbReference type="Pfam" id="PF00213">
    <property type="entry name" value="OSCP"/>
    <property type="match status" value="1"/>
</dbReference>
<keyword evidence="7 8" id="KW-0066">ATP synthesis</keyword>
<comment type="function">
    <text evidence="8">This protein is part of the stalk that links CF(0) to CF(1). It either transmits conformational changes from CF(0) to CF(1) or is implicated in proton conduction.</text>
</comment>
<keyword evidence="4 8" id="KW-0375">Hydrogen ion transport</keyword>
<dbReference type="HAMAP" id="MF_01416">
    <property type="entry name" value="ATP_synth_delta_bact"/>
    <property type="match status" value="1"/>
</dbReference>
<gene>
    <name evidence="8 9" type="primary">atpD</name>
</gene>
<evidence type="ECO:0000256" key="5">
    <source>
        <dbReference type="ARBA" id="ARBA00023065"/>
    </source>
</evidence>
<accession>A0A1Z1M8R0</accession>
<keyword evidence="3 8" id="KW-0813">Transport</keyword>
<keyword evidence="8" id="KW-0139">CF(1)</keyword>
<comment type="subcellular location">
    <subcellularLocation>
        <location evidence="1">Membrane</location>
    </subcellularLocation>
    <subcellularLocation>
        <location evidence="8">Plastid</location>
        <location evidence="8">Chloroplast thylakoid membrane</location>
        <topology evidence="8">Peripheral membrane protein</topology>
    </subcellularLocation>
</comment>
<dbReference type="GO" id="GO:0046933">
    <property type="term" value="F:proton-transporting ATP synthase activity, rotational mechanism"/>
    <property type="evidence" value="ECO:0007669"/>
    <property type="project" value="UniProtKB-UniRule"/>
</dbReference>
<dbReference type="SUPFAM" id="SSF47928">
    <property type="entry name" value="N-terminal domain of the delta subunit of the F1F0-ATP synthase"/>
    <property type="match status" value="1"/>
</dbReference>
<dbReference type="InterPro" id="IPR000711">
    <property type="entry name" value="ATPase_OSCP/dsu"/>
</dbReference>
<name>A0A1Z1M8R0_9FLOR</name>
<evidence type="ECO:0000256" key="1">
    <source>
        <dbReference type="ARBA" id="ARBA00004370"/>
    </source>
</evidence>
<sequence>MSSQNLEERIAVPYAEAIIVNAKSQDLLDEYKKDLSAILSVLSGSQDLKLFLLNPVTSKFIKKKVLKKLFEDQINQFVMNFLLVLVDRRRISFLETIIQKYLQLNYLLESVTIVELYSAVPLDEVQQCNLIDKVKLITKSNQIKLIAHKDPSLIGGFIIKIGSKVIDASLIGNLNKISLHLSTN</sequence>
<dbReference type="RefSeq" id="YP_009393915.1">
    <property type="nucleotide sequence ID" value="NC_035270.1"/>
</dbReference>
<geneLocation type="chloroplast" evidence="9"/>
<comment type="subunit">
    <text evidence="8">F-type ATPases have 2 components, F(1) - the catalytic core - and F(0) - the membrane proton channel. F(1) has five subunits: alpha(3), beta(3), gamma(1), delta(1), epsilon(1). CF(0) has four main subunits: a(1), b(1), b'(1) and c(10-14). The alpha and beta chains form an alternating ring which encloses part of the gamma chain. F(1) is attached to F(0) by a central stalk formed by the gamma and epsilon chains, while a peripheral stalk is formed by the delta, b and b' chains.</text>
</comment>
<dbReference type="Gene3D" id="1.10.520.20">
    <property type="entry name" value="N-terminal domain of the delta subunit of the F1F0-ATP synthase"/>
    <property type="match status" value="1"/>
</dbReference>
<evidence type="ECO:0000256" key="3">
    <source>
        <dbReference type="ARBA" id="ARBA00022448"/>
    </source>
</evidence>
<dbReference type="GeneID" id="33355692"/>
<comment type="similarity">
    <text evidence="2 8">Belongs to the ATPase delta chain family.</text>
</comment>
<evidence type="ECO:0000256" key="8">
    <source>
        <dbReference type="HAMAP-Rule" id="MF_01416"/>
    </source>
</evidence>